<dbReference type="InterPro" id="IPR002403">
    <property type="entry name" value="Cyt_P450_E_grp-IV"/>
</dbReference>
<dbReference type="PRINTS" id="PR00465">
    <property type="entry name" value="EP450IV"/>
</dbReference>
<reference evidence="7" key="1">
    <citation type="journal article" date="2016" name="Genom Data">
        <title>Isolation and complete genome sequencing of Mimivirus bombay, a Giant Virus in sewage of Mumbai, India.</title>
        <authorList>
            <person name="Chatterjee A."/>
            <person name="Ali F."/>
            <person name="Bange D."/>
            <person name="Kondabagil K."/>
        </authorList>
    </citation>
    <scope>NUCLEOTIDE SEQUENCE [LARGE SCALE GENOMIC DNA]</scope>
    <source>
        <strain evidence="7">1</strain>
    </source>
</reference>
<keyword evidence="5" id="KW-0408">Iron</keyword>
<protein>
    <submittedName>
        <fullName evidence="7">Cytochrome 450-like protein</fullName>
    </submittedName>
</protein>
<dbReference type="GO" id="GO:0005506">
    <property type="term" value="F:iron ion binding"/>
    <property type="evidence" value="ECO:0007669"/>
    <property type="project" value="InterPro"/>
</dbReference>
<evidence type="ECO:0000256" key="6">
    <source>
        <dbReference type="ARBA" id="ARBA00023033"/>
    </source>
</evidence>
<evidence type="ECO:0000256" key="3">
    <source>
        <dbReference type="ARBA" id="ARBA00022723"/>
    </source>
</evidence>
<evidence type="ECO:0000256" key="4">
    <source>
        <dbReference type="ARBA" id="ARBA00023002"/>
    </source>
</evidence>
<keyword evidence="3" id="KW-0479">Metal-binding</keyword>
<dbReference type="PANTHER" id="PTHR24291:SF50">
    <property type="entry name" value="BIFUNCTIONAL ALBAFLAVENONE MONOOXYGENASE_TERPENE SYNTHASE"/>
    <property type="match status" value="1"/>
</dbReference>
<evidence type="ECO:0000256" key="1">
    <source>
        <dbReference type="ARBA" id="ARBA00010617"/>
    </source>
</evidence>
<dbReference type="GO" id="GO:0004497">
    <property type="term" value="F:monooxygenase activity"/>
    <property type="evidence" value="ECO:0007669"/>
    <property type="project" value="UniProtKB-KW"/>
</dbReference>
<dbReference type="InterPro" id="IPR050196">
    <property type="entry name" value="Cytochrome_P450_Monoox"/>
</dbReference>
<comment type="similarity">
    <text evidence="1">Belongs to the cytochrome P450 family.</text>
</comment>
<evidence type="ECO:0000313" key="7">
    <source>
        <dbReference type="EMBL" id="AMZ02976.1"/>
    </source>
</evidence>
<evidence type="ECO:0000256" key="2">
    <source>
        <dbReference type="ARBA" id="ARBA00022617"/>
    </source>
</evidence>
<keyword evidence="4" id="KW-0560">Oxidoreductase</keyword>
<dbReference type="SUPFAM" id="SSF48264">
    <property type="entry name" value="Cytochrome P450"/>
    <property type="match status" value="1"/>
</dbReference>
<evidence type="ECO:0000313" key="8">
    <source>
        <dbReference type="Proteomes" id="UP000241559"/>
    </source>
</evidence>
<proteinExistence type="inferred from homology"/>
<dbReference type="GO" id="GO:0020037">
    <property type="term" value="F:heme binding"/>
    <property type="evidence" value="ECO:0007669"/>
    <property type="project" value="InterPro"/>
</dbReference>
<keyword evidence="6" id="KW-0503">Monooxygenase</keyword>
<sequence length="468" mass="54087">MVLSDILFSIYEHREKSPVFSWFAYLLRILDWIIQFLSFGLIPSIGGDLYDLVDNGLFKFVLDKNIQKKQNQLYDKFRLGTVKMCLVFDGELTKKLLLDNSIRRGGLYNLLTKFFGKGIFTSNIHSRWMKQRKAIFKLFSPQNLIQITPELTTSMFEELDRLITIKKDLDLVTVLSLIGLVGFCKVIFGVDVTDMSEELIEPLNDLLIYINGAVEPVLITADPSYRRFITNKKFVHNWMRKLIDKARKSENCFEIMRQQLDDIGSDDETELIEFILSVVLGGHETTARLMLGIIYSVCHNKEIIEKLNNETDEYPKGDYINLKKRPYLNNIIKEGTRLFPPVWLLSREAKNDTTIDNHFFKKGTQFLISPLIILRDYNVWGSNAEKFDPERFSNMDPKSKASKLYIPFIVGSEDCPGKKFAILESAIVVSKLFKEYEITVLKHKLNPMSAGTFRLSDKLPVSIKKLKN</sequence>
<dbReference type="InterPro" id="IPR001128">
    <property type="entry name" value="Cyt_P450"/>
</dbReference>
<dbReference type="GO" id="GO:0016705">
    <property type="term" value="F:oxidoreductase activity, acting on paired donors, with incorporation or reduction of molecular oxygen"/>
    <property type="evidence" value="ECO:0007669"/>
    <property type="project" value="InterPro"/>
</dbReference>
<dbReference type="EMBL" id="KU761889">
    <property type="protein sequence ID" value="AMZ02976.1"/>
    <property type="molecule type" value="Genomic_DNA"/>
</dbReference>
<dbReference type="Pfam" id="PF00067">
    <property type="entry name" value="p450"/>
    <property type="match status" value="1"/>
</dbReference>
<dbReference type="PANTHER" id="PTHR24291">
    <property type="entry name" value="CYTOCHROME P450 FAMILY 4"/>
    <property type="match status" value="1"/>
</dbReference>
<dbReference type="Gene3D" id="1.10.630.10">
    <property type="entry name" value="Cytochrome P450"/>
    <property type="match status" value="1"/>
</dbReference>
<dbReference type="InterPro" id="IPR036396">
    <property type="entry name" value="Cyt_P450_sf"/>
</dbReference>
<dbReference type="CDD" id="cd00302">
    <property type="entry name" value="cytochrome_P450"/>
    <property type="match status" value="1"/>
</dbReference>
<name>A0A159ZQW2_MIMIV</name>
<keyword evidence="2" id="KW-0349">Heme</keyword>
<dbReference type="Proteomes" id="UP000241559">
    <property type="component" value="Segment"/>
</dbReference>
<accession>A0A159ZQW2</accession>
<organism evidence="7 8">
    <name type="scientific">Mimivirus Bombay</name>
    <dbReference type="NCBI Taxonomy" id="1835008"/>
    <lineage>
        <taxon>Viruses</taxon>
        <taxon>Varidnaviria</taxon>
        <taxon>Bamfordvirae</taxon>
        <taxon>Nucleocytoviricota</taxon>
        <taxon>Megaviricetes</taxon>
        <taxon>Imitervirales</taxon>
        <taxon>Mimiviridae</taxon>
        <taxon>Megamimivirinae</taxon>
        <taxon>Mimivirus</taxon>
        <taxon>Mimivirus bradfordmassiliense</taxon>
    </lineage>
</organism>
<evidence type="ECO:0000256" key="5">
    <source>
        <dbReference type="ARBA" id="ARBA00023004"/>
    </source>
</evidence>